<feature type="region of interest" description="Disordered" evidence="2">
    <location>
        <begin position="72"/>
        <end position="99"/>
    </location>
</feature>
<evidence type="ECO:0000256" key="2">
    <source>
        <dbReference type="SAM" id="MobiDB-lite"/>
    </source>
</evidence>
<feature type="compositionally biased region" description="Pro residues" evidence="2">
    <location>
        <begin position="788"/>
        <end position="805"/>
    </location>
</feature>
<keyword evidence="4" id="KW-1185">Reference proteome</keyword>
<keyword evidence="1" id="KW-0945">Host-virus interaction</keyword>
<feature type="compositionally biased region" description="Low complexity" evidence="2">
    <location>
        <begin position="756"/>
        <end position="776"/>
    </location>
</feature>
<feature type="region of interest" description="Disordered" evidence="2">
    <location>
        <begin position="1"/>
        <end position="33"/>
    </location>
</feature>
<gene>
    <name evidence="3" type="ORF">GPECTOR_13g609</name>
</gene>
<dbReference type="PANTHER" id="PTHR13037">
    <property type="entry name" value="FORMIN"/>
    <property type="match status" value="1"/>
</dbReference>
<evidence type="ECO:0000256" key="1">
    <source>
        <dbReference type="ARBA" id="ARBA00022581"/>
    </source>
</evidence>
<feature type="region of interest" description="Disordered" evidence="2">
    <location>
        <begin position="698"/>
        <end position="720"/>
    </location>
</feature>
<reference evidence="4" key="1">
    <citation type="journal article" date="2016" name="Nat. Commun.">
        <title>The Gonium pectorale genome demonstrates co-option of cell cycle regulation during the evolution of multicellularity.</title>
        <authorList>
            <person name="Hanschen E.R."/>
            <person name="Marriage T.N."/>
            <person name="Ferris P.J."/>
            <person name="Hamaji T."/>
            <person name="Toyoda A."/>
            <person name="Fujiyama A."/>
            <person name="Neme R."/>
            <person name="Noguchi H."/>
            <person name="Minakuchi Y."/>
            <person name="Suzuki M."/>
            <person name="Kawai-Toyooka H."/>
            <person name="Smith D.R."/>
            <person name="Sparks H."/>
            <person name="Anderson J."/>
            <person name="Bakaric R."/>
            <person name="Luria V."/>
            <person name="Karger A."/>
            <person name="Kirschner M.W."/>
            <person name="Durand P.M."/>
            <person name="Michod R.E."/>
            <person name="Nozaki H."/>
            <person name="Olson B.J."/>
        </authorList>
    </citation>
    <scope>NUCLEOTIDE SEQUENCE [LARGE SCALE GENOMIC DNA]</scope>
    <source>
        <strain evidence="4">NIES-2863</strain>
    </source>
</reference>
<organism evidence="3 4">
    <name type="scientific">Gonium pectorale</name>
    <name type="common">Green alga</name>
    <dbReference type="NCBI Taxonomy" id="33097"/>
    <lineage>
        <taxon>Eukaryota</taxon>
        <taxon>Viridiplantae</taxon>
        <taxon>Chlorophyta</taxon>
        <taxon>core chlorophytes</taxon>
        <taxon>Chlorophyceae</taxon>
        <taxon>CS clade</taxon>
        <taxon>Chlamydomonadales</taxon>
        <taxon>Volvocaceae</taxon>
        <taxon>Gonium</taxon>
    </lineage>
</organism>
<feature type="compositionally biased region" description="Gly residues" evidence="2">
    <location>
        <begin position="86"/>
        <end position="95"/>
    </location>
</feature>
<accession>A0A150GN14</accession>
<dbReference type="PANTHER" id="PTHR13037:SF24">
    <property type="entry name" value="POLYCOMB PROTEIN PCL-RELATED"/>
    <property type="match status" value="1"/>
</dbReference>
<dbReference type="EMBL" id="LSYV01000014">
    <property type="protein sequence ID" value="KXZ51122.1"/>
    <property type="molecule type" value="Genomic_DNA"/>
</dbReference>
<evidence type="ECO:0000313" key="4">
    <source>
        <dbReference type="Proteomes" id="UP000075714"/>
    </source>
</evidence>
<evidence type="ECO:0000313" key="3">
    <source>
        <dbReference type="EMBL" id="KXZ51122.1"/>
    </source>
</evidence>
<feature type="region of interest" description="Disordered" evidence="2">
    <location>
        <begin position="756"/>
        <end position="807"/>
    </location>
</feature>
<dbReference type="AlphaFoldDB" id="A0A150GN14"/>
<comment type="caution">
    <text evidence="3">The sequence shown here is derived from an EMBL/GenBank/DDBJ whole genome shotgun (WGS) entry which is preliminary data.</text>
</comment>
<name>A0A150GN14_GONPE</name>
<protein>
    <submittedName>
        <fullName evidence="3">Uncharacterized protein</fullName>
    </submittedName>
</protein>
<sequence>MCIGDLVASSQSQTAAVPPPLWVLPEPGRRSDGGAAAAVERSHRRSRWPLFLSGLPGGAKLGALRLRISRRRPKHAGAAASSRSGSGDGGGGGGAQQAAGSAPAAATVRCGDLLALPYCSRGRLSAALLLGWGEEAGKAATTAAAAAALAADFGTKLPQPPTTPNSSGGGGGGVVLTAEDVSSLERMARFVLYGFLAQPDQAACMEQVAEALLRLSASGSVNQLVGWTLEAARRLLRRRTGLQLTPVLALTAGDSGEGGAAPAAVAAAATRGSFSAPMPAPALAAPAAGPAAFFVLREGGNGGGGSEGSVHGGAAASAAAAADCAPPPPPSLVPPRLIAGSMGPDHDAWPIAAPQVRASLAPLRNTLLLEVLRPRPPAAATAAAAAAVPAAAAASPSSSPIATSATSSAAAAATAAPPPFLRHVVPDAAALLLSSHSGFALSTELQLLGSLAGRHRVGGTGSGAGSGAGSDGSALALGLPPIDPRGLDQVWPNAGRRTAAAATAAVAAAGSAASVAPPPPLRGPAERMFAAQSAAETAVGTHGGSVHDGGGGGGLAEVASWSAAATAAAVPSGPPAAVPRPPLPRTALYAVSGEVLPEGVLQLVAEELEAVMLLLLPTLRHVLAGRLAGEAPHLCDLLAGRASAAGGVGGLGVGSGGVSEYSESQHAAAQCLPSQNRTAPAIGAAGPGQPTAAAAISAPMAPAGGSDGRAGGPAPRRLHEALGRGGQGIVLRGCWGGLQAAVKCLVQPQLEQQQSTPAPVAAASSAASADTRPSTPQAAASLNSPAGAQPPPVPPAVPAAAPPAPVCDVQSDKRRLLRCAWELAVTPALSHPNIVQRTGGASSRPLLP</sequence>
<dbReference type="OrthoDB" id="10688679at2759"/>
<feature type="compositionally biased region" description="Low complexity" evidence="2">
    <location>
        <begin position="76"/>
        <end position="85"/>
    </location>
</feature>
<proteinExistence type="predicted"/>
<dbReference type="Proteomes" id="UP000075714">
    <property type="component" value="Unassembled WGS sequence"/>
</dbReference>